<protein>
    <submittedName>
        <fullName evidence="2">Uncharacterized protein</fullName>
    </submittedName>
</protein>
<accession>A0ABS0NM07</accession>
<feature type="compositionally biased region" description="Low complexity" evidence="1">
    <location>
        <begin position="55"/>
        <end position="95"/>
    </location>
</feature>
<keyword evidence="3" id="KW-1185">Reference proteome</keyword>
<organism evidence="2 3">
    <name type="scientific">Streptomyces pactum</name>
    <dbReference type="NCBI Taxonomy" id="68249"/>
    <lineage>
        <taxon>Bacteria</taxon>
        <taxon>Bacillati</taxon>
        <taxon>Actinomycetota</taxon>
        <taxon>Actinomycetes</taxon>
        <taxon>Kitasatosporales</taxon>
        <taxon>Streptomycetaceae</taxon>
        <taxon>Streptomyces</taxon>
    </lineage>
</organism>
<dbReference type="RefSeq" id="WP_197992321.1">
    <property type="nucleotide sequence ID" value="NZ_JACYXC010000001.1"/>
</dbReference>
<name>A0ABS0NM07_9ACTN</name>
<sequence>MPATARREIRALLRAHLSAAAGRPHSTRHCPVCHRLLRLAMQPGAADGRPRYERAAPPARSATALPAPSASPARPEPVAARPAAGPSGSVPGTTGTEDRGTTRPLSTPASEAAGATATAGAGRPLPDGPTGPATPERAARPAAGTTPSRTSDRTR</sequence>
<feature type="region of interest" description="Disordered" evidence="1">
    <location>
        <begin position="45"/>
        <end position="155"/>
    </location>
</feature>
<comment type="caution">
    <text evidence="2">The sequence shown here is derived from an EMBL/GenBank/DDBJ whole genome shotgun (WGS) entry which is preliminary data.</text>
</comment>
<dbReference type="EMBL" id="JACYXC010000001">
    <property type="protein sequence ID" value="MBH5336216.1"/>
    <property type="molecule type" value="Genomic_DNA"/>
</dbReference>
<feature type="compositionally biased region" description="Low complexity" evidence="1">
    <location>
        <begin position="112"/>
        <end position="149"/>
    </location>
</feature>
<evidence type="ECO:0000313" key="3">
    <source>
        <dbReference type="Proteomes" id="UP000807371"/>
    </source>
</evidence>
<evidence type="ECO:0000256" key="1">
    <source>
        <dbReference type="SAM" id="MobiDB-lite"/>
    </source>
</evidence>
<proteinExistence type="predicted"/>
<dbReference type="Pfam" id="PF19790">
    <property type="entry name" value="DUF6274"/>
    <property type="match status" value="1"/>
</dbReference>
<dbReference type="Proteomes" id="UP000807371">
    <property type="component" value="Unassembled WGS sequence"/>
</dbReference>
<dbReference type="InterPro" id="IPR046241">
    <property type="entry name" value="DUF6274"/>
</dbReference>
<evidence type="ECO:0000313" key="2">
    <source>
        <dbReference type="EMBL" id="MBH5336216.1"/>
    </source>
</evidence>
<reference evidence="2 3" key="1">
    <citation type="submission" date="2020-09" db="EMBL/GenBank/DDBJ databases">
        <title>Biosynthesis of the nuclear factor of activated T cells inhibitor NFAT-133 and its congeners in Streptomyces pactum.</title>
        <authorList>
            <person name="Zhou W."/>
            <person name="Posri P."/>
            <person name="Abugrain M.E."/>
            <person name="Weisberg A.J."/>
            <person name="Chang J.H."/>
            <person name="Mahmud T."/>
        </authorList>
    </citation>
    <scope>NUCLEOTIDE SEQUENCE [LARGE SCALE GENOMIC DNA]</scope>
    <source>
        <strain evidence="2 3">ATCC 27456</strain>
    </source>
</reference>
<gene>
    <name evidence="2" type="ORF">IHE55_16050</name>
</gene>